<keyword evidence="2" id="KW-1133">Transmembrane helix</keyword>
<gene>
    <name evidence="3" type="ORF">bst114</name>
</gene>
<proteinExistence type="predicted"/>
<name>A4VC13_BACUN</name>
<sequence length="76" mass="8362">MPEIPYTPISKAWLFILQSLIAGCLSCQGTLMLAAEKSSLPTCRKEYFSHPPCLTDRQSCGQKNNQPSDTGCIRGK</sequence>
<protein>
    <submittedName>
        <fullName evidence="3">Uncharacterized protein</fullName>
    </submittedName>
</protein>
<feature type="transmembrane region" description="Helical" evidence="2">
    <location>
        <begin position="12"/>
        <end position="35"/>
    </location>
</feature>
<reference evidence="3" key="1">
    <citation type="journal article" date="2003" name="Appl. Environ. Microbiol.">
        <title>A new Bacteroides conjugative transposon that carries an ermB gene.</title>
        <authorList>
            <person name="Gupta A."/>
            <person name="Vlamakis H."/>
            <person name="Shoemaker N."/>
            <person name="Salyers A.A."/>
        </authorList>
    </citation>
    <scope>NUCLEOTIDE SEQUENCE</scope>
    <source>
        <strain evidence="3">WH207</strain>
    </source>
</reference>
<organism evidence="3">
    <name type="scientific">Bacteroides uniformis</name>
    <dbReference type="NCBI Taxonomy" id="820"/>
    <lineage>
        <taxon>Bacteria</taxon>
        <taxon>Pseudomonadati</taxon>
        <taxon>Bacteroidota</taxon>
        <taxon>Bacteroidia</taxon>
        <taxon>Bacteroidales</taxon>
        <taxon>Bacteroidaceae</taxon>
        <taxon>Bacteroides</taxon>
    </lineage>
</organism>
<reference evidence="3" key="2">
    <citation type="journal article" date="2007" name="Appl. Environ. Microbiol.">
        <title>Possible origins of CTnBST, a conjugative transposon found recently in a human colonic Bacteroides strain.</title>
        <authorList>
            <person name="Schlesinger D.J."/>
            <person name="Shoemaker N.B."/>
            <person name="Salyers A.A."/>
        </authorList>
    </citation>
    <scope>NUCLEOTIDE SEQUENCE</scope>
    <source>
        <strain evidence="3">WH207</strain>
    </source>
</reference>
<feature type="region of interest" description="Disordered" evidence="1">
    <location>
        <begin position="57"/>
        <end position="76"/>
    </location>
</feature>
<evidence type="ECO:0000256" key="1">
    <source>
        <dbReference type="SAM" id="MobiDB-lite"/>
    </source>
</evidence>
<evidence type="ECO:0000256" key="2">
    <source>
        <dbReference type="SAM" id="Phobius"/>
    </source>
</evidence>
<feature type="compositionally biased region" description="Polar residues" evidence="1">
    <location>
        <begin position="57"/>
        <end position="69"/>
    </location>
</feature>
<accession>A4VC13</accession>
<dbReference type="AlphaFoldDB" id="A4VC13"/>
<dbReference type="EMBL" id="AY345595">
    <property type="protein sequence ID" value="ABP57369.1"/>
    <property type="molecule type" value="Genomic_DNA"/>
</dbReference>
<keyword evidence="2" id="KW-0472">Membrane</keyword>
<keyword evidence="2" id="KW-0812">Transmembrane</keyword>
<evidence type="ECO:0000313" key="3">
    <source>
        <dbReference type="EMBL" id="ABP57369.1"/>
    </source>
</evidence>